<sequence length="82" mass="9340">MEWYLFHYSRGSPASAVSLTGIIAADESTGEKIYSFDVSQNPEGWERFGIESIPTLVIFEKGLEYAKILGEKNRQQYELIFS</sequence>
<dbReference type="RefSeq" id="WP_155113056.1">
    <property type="nucleotide sequence ID" value="NZ_WMIB01000015.1"/>
</dbReference>
<dbReference type="SUPFAM" id="SSF52833">
    <property type="entry name" value="Thioredoxin-like"/>
    <property type="match status" value="1"/>
</dbReference>
<accession>A0A7X2S6T2</accession>
<keyword evidence="2" id="KW-1185">Reference proteome</keyword>
<dbReference type="Proteomes" id="UP000434639">
    <property type="component" value="Unassembled WGS sequence"/>
</dbReference>
<organism evidence="1 2">
    <name type="scientific">Metabacillus mangrovi</name>
    <dbReference type="NCBI Taxonomy" id="1491830"/>
    <lineage>
        <taxon>Bacteria</taxon>
        <taxon>Bacillati</taxon>
        <taxon>Bacillota</taxon>
        <taxon>Bacilli</taxon>
        <taxon>Bacillales</taxon>
        <taxon>Bacillaceae</taxon>
        <taxon>Metabacillus</taxon>
    </lineage>
</organism>
<evidence type="ECO:0000313" key="1">
    <source>
        <dbReference type="EMBL" id="MTH54545.1"/>
    </source>
</evidence>
<dbReference type="EMBL" id="WMIB01000015">
    <property type="protein sequence ID" value="MTH54545.1"/>
    <property type="molecule type" value="Genomic_DNA"/>
</dbReference>
<dbReference type="OrthoDB" id="7629852at2"/>
<dbReference type="Gene3D" id="3.40.30.10">
    <property type="entry name" value="Glutaredoxin"/>
    <property type="match status" value="1"/>
</dbReference>
<protein>
    <recommendedName>
        <fullName evidence="3">Thioredoxin domain-containing protein</fullName>
    </recommendedName>
</protein>
<proteinExistence type="predicted"/>
<reference evidence="1 2" key="1">
    <citation type="journal article" date="2017" name="Int. J. Syst. Evol. Microbiol.">
        <title>Bacillus mangrovi sp. nov., isolated from a sediment sample from a mangrove forest.</title>
        <authorList>
            <person name="Gupta V."/>
            <person name="Singh P.K."/>
            <person name="Korpole S."/>
            <person name="Tanuku N.R.S."/>
            <person name="Pinnaka A.K."/>
        </authorList>
    </citation>
    <scope>NUCLEOTIDE SEQUENCE [LARGE SCALE GENOMIC DNA]</scope>
    <source>
        <strain evidence="1 2">KCTC 33872</strain>
    </source>
</reference>
<evidence type="ECO:0000313" key="2">
    <source>
        <dbReference type="Proteomes" id="UP000434639"/>
    </source>
</evidence>
<dbReference type="InterPro" id="IPR036249">
    <property type="entry name" value="Thioredoxin-like_sf"/>
</dbReference>
<comment type="caution">
    <text evidence="1">The sequence shown here is derived from an EMBL/GenBank/DDBJ whole genome shotgun (WGS) entry which is preliminary data.</text>
</comment>
<gene>
    <name evidence="1" type="ORF">GKZ89_14165</name>
</gene>
<dbReference type="AlphaFoldDB" id="A0A7X2S6T2"/>
<evidence type="ECO:0008006" key="3">
    <source>
        <dbReference type="Google" id="ProtNLM"/>
    </source>
</evidence>
<name>A0A7X2S6T2_9BACI</name>
<dbReference type="CDD" id="cd02947">
    <property type="entry name" value="TRX_family"/>
    <property type="match status" value="1"/>
</dbReference>